<evidence type="ECO:0000259" key="3">
    <source>
        <dbReference type="Pfam" id="PF13505"/>
    </source>
</evidence>
<dbReference type="Proteomes" id="UP000434870">
    <property type="component" value="Unassembled WGS sequence"/>
</dbReference>
<reference evidence="4 5" key="1">
    <citation type="submission" date="2019-09" db="EMBL/GenBank/DDBJ databases">
        <title>Genome of Aliivibrio finisterrensis LMG 23869 (type strain).</title>
        <authorList>
            <person name="Bowman J.P."/>
        </authorList>
    </citation>
    <scope>NUCLEOTIDE SEQUENCE [LARGE SCALE GENOMIC DNA]</scope>
    <source>
        <strain evidence="4 5">LMG 23869</strain>
    </source>
</reference>
<dbReference type="NCBIfam" id="NF033908">
    <property type="entry name" value="AcfA_fam_omp"/>
    <property type="match status" value="1"/>
</dbReference>
<sequence>MKKYVFLLMATTSTATIAAPYVGLEYGVTNMSHDYSTTFSQDNVTLTPDDSSSAFGGFVGYRFNDFGLELGYTKFESDDSRSEYKGIVGTAPNLEHQEREWDADLDASQFTFKPVYFYNINDKLQLKTGLGLTYTQYKYNASSQDEFENVLNDDIERTVGRPGGESQKDDVWGGIASVGIEYMVIPNLALGASASYQTDSVANSTSFMLSSVYYF</sequence>
<dbReference type="Pfam" id="PF13505">
    <property type="entry name" value="OMP_b-brl"/>
    <property type="match status" value="1"/>
</dbReference>
<name>A0A6N6RV69_9GAMM</name>
<feature type="chain" id="PRO_5026912440" evidence="2">
    <location>
        <begin position="19"/>
        <end position="215"/>
    </location>
</feature>
<evidence type="ECO:0000313" key="4">
    <source>
        <dbReference type="EMBL" id="KAB2825588.1"/>
    </source>
</evidence>
<evidence type="ECO:0000313" key="5">
    <source>
        <dbReference type="Proteomes" id="UP000434870"/>
    </source>
</evidence>
<dbReference type="SUPFAM" id="SSF56925">
    <property type="entry name" value="OMPA-like"/>
    <property type="match status" value="1"/>
</dbReference>
<keyword evidence="1 2" id="KW-0732">Signal</keyword>
<dbReference type="InterPro" id="IPR011250">
    <property type="entry name" value="OMP/PagP_B-barrel"/>
</dbReference>
<comment type="caution">
    <text evidence="4">The sequence shown here is derived from an EMBL/GenBank/DDBJ whole genome shotgun (WGS) entry which is preliminary data.</text>
</comment>
<dbReference type="AlphaFoldDB" id="A0A6N6RV69"/>
<dbReference type="InterPro" id="IPR027385">
    <property type="entry name" value="Beta-barrel_OMP"/>
</dbReference>
<dbReference type="EMBL" id="WBVP01000004">
    <property type="protein sequence ID" value="KAB2825588.1"/>
    <property type="molecule type" value="Genomic_DNA"/>
</dbReference>
<evidence type="ECO:0000256" key="2">
    <source>
        <dbReference type="SAM" id="SignalP"/>
    </source>
</evidence>
<proteinExistence type="predicted"/>
<protein>
    <submittedName>
        <fullName evidence="4">Porin family protein</fullName>
    </submittedName>
</protein>
<dbReference type="Gene3D" id="2.40.160.20">
    <property type="match status" value="1"/>
</dbReference>
<gene>
    <name evidence="4" type="ORF">F8B77_05325</name>
</gene>
<feature type="domain" description="Outer membrane protein beta-barrel" evidence="3">
    <location>
        <begin position="9"/>
        <end position="199"/>
    </location>
</feature>
<feature type="signal peptide" evidence="2">
    <location>
        <begin position="1"/>
        <end position="18"/>
    </location>
</feature>
<evidence type="ECO:0000256" key="1">
    <source>
        <dbReference type="ARBA" id="ARBA00022729"/>
    </source>
</evidence>
<accession>A0A6N6RV69</accession>
<organism evidence="4 5">
    <name type="scientific">Aliivibrio finisterrensis</name>
    <dbReference type="NCBI Taxonomy" id="511998"/>
    <lineage>
        <taxon>Bacteria</taxon>
        <taxon>Pseudomonadati</taxon>
        <taxon>Pseudomonadota</taxon>
        <taxon>Gammaproteobacteria</taxon>
        <taxon>Vibrionales</taxon>
        <taxon>Vibrionaceae</taxon>
        <taxon>Aliivibrio</taxon>
    </lineage>
</organism>
<dbReference type="RefSeq" id="WP_151654369.1">
    <property type="nucleotide sequence ID" value="NZ_WBVP01000004.1"/>
</dbReference>